<evidence type="ECO:0000313" key="2">
    <source>
        <dbReference type="EMBL" id="ETO00273.1"/>
    </source>
</evidence>
<evidence type="ECO:0000256" key="1">
    <source>
        <dbReference type="SAM" id="Phobius"/>
    </source>
</evidence>
<keyword evidence="1" id="KW-1133">Transmembrane helix</keyword>
<sequence>MEKDATESIDEEILRQHQIGYYQSQKTINCEDDNEKKEQASFLEFVDGCDNYFACISTLSSLEKLDFAFYLFTFNLRKADCQKEFVLDLERCFICITNMKIYGFCLVNIIFAKIAVYVKDKKIKKEKYVMHFRKVIESMCMEKVYEKDKNFKYQKC</sequence>
<proteinExistence type="predicted"/>
<keyword evidence="1" id="KW-0812">Transmembrane</keyword>
<dbReference type="EMBL" id="ASPP01041490">
    <property type="protein sequence ID" value="ETO00273.1"/>
    <property type="molecule type" value="Genomic_DNA"/>
</dbReference>
<evidence type="ECO:0000313" key="3">
    <source>
        <dbReference type="Proteomes" id="UP000023152"/>
    </source>
</evidence>
<protein>
    <submittedName>
        <fullName evidence="2">Uncharacterized protein</fullName>
    </submittedName>
</protein>
<feature type="transmembrane region" description="Helical" evidence="1">
    <location>
        <begin position="101"/>
        <end position="118"/>
    </location>
</feature>
<dbReference type="Proteomes" id="UP000023152">
    <property type="component" value="Unassembled WGS sequence"/>
</dbReference>
<keyword evidence="1" id="KW-0472">Membrane</keyword>
<organism evidence="2 3">
    <name type="scientific">Reticulomyxa filosa</name>
    <dbReference type="NCBI Taxonomy" id="46433"/>
    <lineage>
        <taxon>Eukaryota</taxon>
        <taxon>Sar</taxon>
        <taxon>Rhizaria</taxon>
        <taxon>Retaria</taxon>
        <taxon>Foraminifera</taxon>
        <taxon>Monothalamids</taxon>
        <taxon>Reticulomyxidae</taxon>
        <taxon>Reticulomyxa</taxon>
    </lineage>
</organism>
<dbReference type="AlphaFoldDB" id="X6LE42"/>
<name>X6LE42_RETFI</name>
<reference evidence="2 3" key="1">
    <citation type="journal article" date="2013" name="Curr. Biol.">
        <title>The Genome of the Foraminiferan Reticulomyxa filosa.</title>
        <authorList>
            <person name="Glockner G."/>
            <person name="Hulsmann N."/>
            <person name="Schleicher M."/>
            <person name="Noegel A.A."/>
            <person name="Eichinger L."/>
            <person name="Gallinger C."/>
            <person name="Pawlowski J."/>
            <person name="Sierra R."/>
            <person name="Euteneuer U."/>
            <person name="Pillet L."/>
            <person name="Moustafa A."/>
            <person name="Platzer M."/>
            <person name="Groth M."/>
            <person name="Szafranski K."/>
            <person name="Schliwa M."/>
        </authorList>
    </citation>
    <scope>NUCLEOTIDE SEQUENCE [LARGE SCALE GENOMIC DNA]</scope>
</reference>
<comment type="caution">
    <text evidence="2">The sequence shown here is derived from an EMBL/GenBank/DDBJ whole genome shotgun (WGS) entry which is preliminary data.</text>
</comment>
<keyword evidence="3" id="KW-1185">Reference proteome</keyword>
<gene>
    <name evidence="2" type="ORF">RFI_37174</name>
</gene>
<accession>X6LE42</accession>